<dbReference type="Gene3D" id="3.40.630.30">
    <property type="match status" value="1"/>
</dbReference>
<organism evidence="2 3">
    <name type="scientific">Jiangella aurantiaca</name>
    <dbReference type="NCBI Taxonomy" id="2530373"/>
    <lineage>
        <taxon>Bacteria</taxon>
        <taxon>Bacillati</taxon>
        <taxon>Actinomycetota</taxon>
        <taxon>Actinomycetes</taxon>
        <taxon>Jiangellales</taxon>
        <taxon>Jiangellaceae</taxon>
        <taxon>Jiangella</taxon>
    </lineage>
</organism>
<name>A0A4R5ABD2_9ACTN</name>
<dbReference type="InterPro" id="IPR000182">
    <property type="entry name" value="GNAT_dom"/>
</dbReference>
<keyword evidence="2" id="KW-0808">Transferase</keyword>
<protein>
    <submittedName>
        <fullName evidence="2">N-acetyltransferase</fullName>
    </submittedName>
</protein>
<dbReference type="RefSeq" id="WP_132104091.1">
    <property type="nucleotide sequence ID" value="NZ_SMLB01000020.1"/>
</dbReference>
<dbReference type="OrthoDB" id="4403558at2"/>
<proteinExistence type="predicted"/>
<sequence>MSAGLIATDRFELVPLTVDDAADMVEVLSDPALYTFIGGTPPSLPELRSRYSRLVAGRSPDGRQEWLNWIIRRTPDGRAVGTVQATVTDEGRQAEIAWVVGAAFHGQGYATAAAVALVAWLDERGVRTITAHVHPEHQASMTVAERAGLRPTERFDDGERLWIRPVVG</sequence>
<evidence type="ECO:0000259" key="1">
    <source>
        <dbReference type="PROSITE" id="PS51186"/>
    </source>
</evidence>
<dbReference type="EMBL" id="SMLB01000020">
    <property type="protein sequence ID" value="TDD68476.1"/>
    <property type="molecule type" value="Genomic_DNA"/>
</dbReference>
<dbReference type="PANTHER" id="PTHR43792:SF1">
    <property type="entry name" value="N-ACETYLTRANSFERASE DOMAIN-CONTAINING PROTEIN"/>
    <property type="match status" value="1"/>
</dbReference>
<dbReference type="SUPFAM" id="SSF55729">
    <property type="entry name" value="Acyl-CoA N-acyltransferases (Nat)"/>
    <property type="match status" value="1"/>
</dbReference>
<dbReference type="InterPro" id="IPR016181">
    <property type="entry name" value="Acyl_CoA_acyltransferase"/>
</dbReference>
<reference evidence="2 3" key="1">
    <citation type="submission" date="2019-02" db="EMBL/GenBank/DDBJ databases">
        <title>Draft genome sequences of novel Actinobacteria.</title>
        <authorList>
            <person name="Sahin N."/>
            <person name="Ay H."/>
            <person name="Saygin H."/>
        </authorList>
    </citation>
    <scope>NUCLEOTIDE SEQUENCE [LARGE SCALE GENOMIC DNA]</scope>
    <source>
        <strain evidence="2 3">8K307</strain>
    </source>
</reference>
<dbReference type="Pfam" id="PF13302">
    <property type="entry name" value="Acetyltransf_3"/>
    <property type="match status" value="1"/>
</dbReference>
<accession>A0A4R5ABD2</accession>
<gene>
    <name evidence="2" type="ORF">E1262_15750</name>
</gene>
<keyword evidence="3" id="KW-1185">Reference proteome</keyword>
<feature type="domain" description="N-acetyltransferase" evidence="1">
    <location>
        <begin position="11"/>
        <end position="167"/>
    </location>
</feature>
<evidence type="ECO:0000313" key="2">
    <source>
        <dbReference type="EMBL" id="TDD68476.1"/>
    </source>
</evidence>
<dbReference type="InterPro" id="IPR051531">
    <property type="entry name" value="N-acetyltransferase"/>
</dbReference>
<dbReference type="PANTHER" id="PTHR43792">
    <property type="entry name" value="GNAT FAMILY, PUTATIVE (AFU_ORTHOLOGUE AFUA_3G00765)-RELATED-RELATED"/>
    <property type="match status" value="1"/>
</dbReference>
<dbReference type="PROSITE" id="PS51186">
    <property type="entry name" value="GNAT"/>
    <property type="match status" value="1"/>
</dbReference>
<dbReference type="AlphaFoldDB" id="A0A4R5ABD2"/>
<comment type="caution">
    <text evidence="2">The sequence shown here is derived from an EMBL/GenBank/DDBJ whole genome shotgun (WGS) entry which is preliminary data.</text>
</comment>
<dbReference type="GO" id="GO:0016747">
    <property type="term" value="F:acyltransferase activity, transferring groups other than amino-acyl groups"/>
    <property type="evidence" value="ECO:0007669"/>
    <property type="project" value="InterPro"/>
</dbReference>
<evidence type="ECO:0000313" key="3">
    <source>
        <dbReference type="Proteomes" id="UP000295217"/>
    </source>
</evidence>
<dbReference type="Proteomes" id="UP000295217">
    <property type="component" value="Unassembled WGS sequence"/>
</dbReference>